<dbReference type="Gene3D" id="1.20.1740.10">
    <property type="entry name" value="Amino acid/polyamine transporter I"/>
    <property type="match status" value="1"/>
</dbReference>
<name>A0A6A6CUX4_ZASCE</name>
<gene>
    <name evidence="9" type="ORF">M409DRAFT_18934</name>
</gene>
<protein>
    <recommendedName>
        <fullName evidence="8">Amino acid permease/ SLC12A domain-containing protein</fullName>
    </recommendedName>
</protein>
<organism evidence="9 10">
    <name type="scientific">Zasmidium cellare ATCC 36951</name>
    <dbReference type="NCBI Taxonomy" id="1080233"/>
    <lineage>
        <taxon>Eukaryota</taxon>
        <taxon>Fungi</taxon>
        <taxon>Dikarya</taxon>
        <taxon>Ascomycota</taxon>
        <taxon>Pezizomycotina</taxon>
        <taxon>Dothideomycetes</taxon>
        <taxon>Dothideomycetidae</taxon>
        <taxon>Mycosphaerellales</taxon>
        <taxon>Mycosphaerellaceae</taxon>
        <taxon>Zasmidium</taxon>
    </lineage>
</organism>
<evidence type="ECO:0000256" key="5">
    <source>
        <dbReference type="ARBA" id="ARBA00022989"/>
    </source>
</evidence>
<dbReference type="Pfam" id="PF00324">
    <property type="entry name" value="AA_permease"/>
    <property type="match status" value="1"/>
</dbReference>
<dbReference type="PROSITE" id="PS00218">
    <property type="entry name" value="AMINO_ACID_PERMEASE_1"/>
    <property type="match status" value="1"/>
</dbReference>
<feature type="transmembrane region" description="Helical" evidence="7">
    <location>
        <begin position="493"/>
        <end position="514"/>
    </location>
</feature>
<evidence type="ECO:0000259" key="8">
    <source>
        <dbReference type="Pfam" id="PF00324"/>
    </source>
</evidence>
<keyword evidence="10" id="KW-1185">Reference proteome</keyword>
<dbReference type="InterPro" id="IPR004840">
    <property type="entry name" value="Amino_acid_permease_CS"/>
</dbReference>
<dbReference type="FunFam" id="1.20.1740.10:FF:000017">
    <property type="entry name" value="Amino acid permease"/>
    <property type="match status" value="1"/>
</dbReference>
<evidence type="ECO:0000256" key="7">
    <source>
        <dbReference type="SAM" id="Phobius"/>
    </source>
</evidence>
<feature type="transmembrane region" description="Helical" evidence="7">
    <location>
        <begin position="198"/>
        <end position="218"/>
    </location>
</feature>
<feature type="transmembrane region" description="Helical" evidence="7">
    <location>
        <begin position="387"/>
        <end position="405"/>
    </location>
</feature>
<evidence type="ECO:0000256" key="1">
    <source>
        <dbReference type="ARBA" id="ARBA00004141"/>
    </source>
</evidence>
<evidence type="ECO:0000256" key="6">
    <source>
        <dbReference type="ARBA" id="ARBA00023136"/>
    </source>
</evidence>
<dbReference type="GeneID" id="54557982"/>
<feature type="transmembrane region" description="Helical" evidence="7">
    <location>
        <begin position="287"/>
        <end position="306"/>
    </location>
</feature>
<dbReference type="GO" id="GO:0016020">
    <property type="term" value="C:membrane"/>
    <property type="evidence" value="ECO:0007669"/>
    <property type="project" value="UniProtKB-SubCell"/>
</dbReference>
<sequence length="584" mass="64067">MSLARESVDIAEKNGHEFPPKEPAPLADHVRGRQFSIDVEDTAIVVADQNKLHRNLKGRHMQMIAIGGAIGAGLFVGTASAFQTGGPGAVLIGFIIIGGMIYLMMQALAELAVMYPINGAFTMYITRFLDPSWGFACGWQYAVSWLTVLPFEISAACNIIHYWNGSAGISDAAWICPLLFALVVIQFFGVRGYGEVEFVLSLLKIIACLGFMILGIIIDCGGVPTDDRGYIGARYWHNPGAFLNGFHGFCTVFVTASFAYTGTELTGLAAAETDNPRKEIPRASKQVVWRIAIFYIVNLFLVGLIVPANSPLYDTDGADSRHSPFVIAIQLAGIKALPSIFNAVILISVMSVANSCTFGSTRTMQALAANGMGPKLFAYVDRKGRPTVVIILQLLFGCLAFINLADNGGVIFTWLLSLSGLSVFFIYGSIAAAHIRFRKAWAANGHSVDELPFKAMFGVWGSWLCLLINVICLMAQFYVALYPVGGPYLDAELFFQAYLAGPFLLALYIAWKVYSWFAYPSHRPFFIRTKNMDIYTGMREGQRTMISGEDVNADQRRASIAELQEEKRKKGPKDWAMAVVRSVF</sequence>
<dbReference type="PIRSF" id="PIRSF006060">
    <property type="entry name" value="AA_transporter"/>
    <property type="match status" value="1"/>
</dbReference>
<keyword evidence="3 7" id="KW-0812">Transmembrane</keyword>
<dbReference type="AlphaFoldDB" id="A0A6A6CUX4"/>
<dbReference type="PANTHER" id="PTHR43341:SF1">
    <property type="entry name" value="GENERAL AMINO-ACID PERMEASE GAP1"/>
    <property type="match status" value="1"/>
</dbReference>
<feature type="transmembrane region" description="Helical" evidence="7">
    <location>
        <begin position="456"/>
        <end position="481"/>
    </location>
</feature>
<dbReference type="InterPro" id="IPR050524">
    <property type="entry name" value="APC_YAT"/>
</dbReference>
<evidence type="ECO:0000313" key="9">
    <source>
        <dbReference type="EMBL" id="KAF2170964.1"/>
    </source>
</evidence>
<dbReference type="RefSeq" id="XP_033671853.1">
    <property type="nucleotide sequence ID" value="XM_033804710.1"/>
</dbReference>
<dbReference type="EMBL" id="ML993584">
    <property type="protein sequence ID" value="KAF2170964.1"/>
    <property type="molecule type" value="Genomic_DNA"/>
</dbReference>
<proteinExistence type="predicted"/>
<comment type="subcellular location">
    <subcellularLocation>
        <location evidence="1">Membrane</location>
        <topology evidence="1">Multi-pass membrane protein</topology>
    </subcellularLocation>
</comment>
<dbReference type="OrthoDB" id="3900342at2759"/>
<keyword evidence="6 7" id="KW-0472">Membrane</keyword>
<keyword evidence="5 7" id="KW-1133">Transmembrane helix</keyword>
<feature type="transmembrane region" description="Helical" evidence="7">
    <location>
        <begin position="172"/>
        <end position="192"/>
    </location>
</feature>
<evidence type="ECO:0000256" key="3">
    <source>
        <dbReference type="ARBA" id="ARBA00022692"/>
    </source>
</evidence>
<feature type="transmembrane region" description="Helical" evidence="7">
    <location>
        <begin position="141"/>
        <end position="160"/>
    </location>
</feature>
<keyword evidence="4" id="KW-0029">Amino-acid transport</keyword>
<reference evidence="9" key="1">
    <citation type="journal article" date="2020" name="Stud. Mycol.">
        <title>101 Dothideomycetes genomes: a test case for predicting lifestyles and emergence of pathogens.</title>
        <authorList>
            <person name="Haridas S."/>
            <person name="Albert R."/>
            <person name="Binder M."/>
            <person name="Bloem J."/>
            <person name="Labutti K."/>
            <person name="Salamov A."/>
            <person name="Andreopoulos B."/>
            <person name="Baker S."/>
            <person name="Barry K."/>
            <person name="Bills G."/>
            <person name="Bluhm B."/>
            <person name="Cannon C."/>
            <person name="Castanera R."/>
            <person name="Culley D."/>
            <person name="Daum C."/>
            <person name="Ezra D."/>
            <person name="Gonzalez J."/>
            <person name="Henrissat B."/>
            <person name="Kuo A."/>
            <person name="Liang C."/>
            <person name="Lipzen A."/>
            <person name="Lutzoni F."/>
            <person name="Magnuson J."/>
            <person name="Mondo S."/>
            <person name="Nolan M."/>
            <person name="Ohm R."/>
            <person name="Pangilinan J."/>
            <person name="Park H.-J."/>
            <person name="Ramirez L."/>
            <person name="Alfaro M."/>
            <person name="Sun H."/>
            <person name="Tritt A."/>
            <person name="Yoshinaga Y."/>
            <person name="Zwiers L.-H."/>
            <person name="Turgeon B."/>
            <person name="Goodwin S."/>
            <person name="Spatafora J."/>
            <person name="Crous P."/>
            <person name="Grigoriev I."/>
        </authorList>
    </citation>
    <scope>NUCLEOTIDE SEQUENCE</scope>
    <source>
        <strain evidence="9">ATCC 36951</strain>
    </source>
</reference>
<dbReference type="PANTHER" id="PTHR43341">
    <property type="entry name" value="AMINO ACID PERMEASE"/>
    <property type="match status" value="1"/>
</dbReference>
<dbReference type="GO" id="GO:0015171">
    <property type="term" value="F:amino acid transmembrane transporter activity"/>
    <property type="evidence" value="ECO:0007669"/>
    <property type="project" value="TreeGrafter"/>
</dbReference>
<feature type="transmembrane region" description="Helical" evidence="7">
    <location>
        <begin position="411"/>
        <end position="435"/>
    </location>
</feature>
<dbReference type="InterPro" id="IPR004841">
    <property type="entry name" value="AA-permease/SLC12A_dom"/>
</dbReference>
<feature type="transmembrane region" description="Helical" evidence="7">
    <location>
        <begin position="63"/>
        <end position="82"/>
    </location>
</feature>
<feature type="domain" description="Amino acid permease/ SLC12A" evidence="8">
    <location>
        <begin position="60"/>
        <end position="514"/>
    </location>
</feature>
<evidence type="ECO:0000256" key="4">
    <source>
        <dbReference type="ARBA" id="ARBA00022970"/>
    </source>
</evidence>
<keyword evidence="2" id="KW-0813">Transport</keyword>
<feature type="transmembrane region" description="Helical" evidence="7">
    <location>
        <begin position="88"/>
        <end position="105"/>
    </location>
</feature>
<feature type="transmembrane region" description="Helical" evidence="7">
    <location>
        <begin position="326"/>
        <end position="353"/>
    </location>
</feature>
<dbReference type="Proteomes" id="UP000799537">
    <property type="component" value="Unassembled WGS sequence"/>
</dbReference>
<evidence type="ECO:0000313" key="10">
    <source>
        <dbReference type="Proteomes" id="UP000799537"/>
    </source>
</evidence>
<accession>A0A6A6CUX4</accession>
<evidence type="ECO:0000256" key="2">
    <source>
        <dbReference type="ARBA" id="ARBA00022448"/>
    </source>
</evidence>